<organism evidence="5 6">
    <name type="scientific">Periconia digitata</name>
    <dbReference type="NCBI Taxonomy" id="1303443"/>
    <lineage>
        <taxon>Eukaryota</taxon>
        <taxon>Fungi</taxon>
        <taxon>Dikarya</taxon>
        <taxon>Ascomycota</taxon>
        <taxon>Pezizomycotina</taxon>
        <taxon>Dothideomycetes</taxon>
        <taxon>Pleosporomycetidae</taxon>
        <taxon>Pleosporales</taxon>
        <taxon>Massarineae</taxon>
        <taxon>Periconiaceae</taxon>
        <taxon>Periconia</taxon>
    </lineage>
</organism>
<evidence type="ECO:0000259" key="4">
    <source>
        <dbReference type="Pfam" id="PF08240"/>
    </source>
</evidence>
<evidence type="ECO:0000313" key="5">
    <source>
        <dbReference type="EMBL" id="CAI6339138.1"/>
    </source>
</evidence>
<proteinExistence type="predicted"/>
<keyword evidence="1" id="KW-0479">Metal-binding</keyword>
<keyword evidence="6" id="KW-1185">Reference proteome</keyword>
<dbReference type="EMBL" id="CAOQHR010000009">
    <property type="protein sequence ID" value="CAI6339138.1"/>
    <property type="molecule type" value="Genomic_DNA"/>
</dbReference>
<gene>
    <name evidence="5" type="ORF">PDIGIT_LOCUS12285</name>
</gene>
<evidence type="ECO:0000256" key="1">
    <source>
        <dbReference type="ARBA" id="ARBA00022723"/>
    </source>
</evidence>
<dbReference type="InterPro" id="IPR047109">
    <property type="entry name" value="CAD-like"/>
</dbReference>
<sequence>MLGEIRQAAFIAPILSTMSLRDHKVSTRSRGSPWLRKCRNVMQLHVRIPFIDISIDWRHSLRTLETSKKSLFFRPLFSKSSFQLFPMPTFTVYKGQKDGIPRKSTTTKPDELTGDKVLMSVSASGICGTDLHFRTEDIVLGHEGVGVVQAIGPEVKHLKIGDRVGWGYETNSCGHCLECIQGFETFCPEREMYSSANLDQGSFATHAIWREAFLHLIPESMSDEAAAPLQCGGATTFTALNGVKPTDTVGIMGVGGLGHIPIQFASKMGCKVIVLSGTDSKKVQALKLGAHEFAATKGKDVNSIAVSHPINRLLVTTSA</sequence>
<evidence type="ECO:0000256" key="2">
    <source>
        <dbReference type="ARBA" id="ARBA00022833"/>
    </source>
</evidence>
<dbReference type="Gene3D" id="3.90.180.10">
    <property type="entry name" value="Medium-chain alcohol dehydrogenases, catalytic domain"/>
    <property type="match status" value="1"/>
</dbReference>
<accession>A0A9W4XPR0</accession>
<protein>
    <recommendedName>
        <fullName evidence="4">Alcohol dehydrogenase-like N-terminal domain-containing protein</fullName>
    </recommendedName>
</protein>
<dbReference type="AlphaFoldDB" id="A0A9W4XPR0"/>
<dbReference type="Proteomes" id="UP001152607">
    <property type="component" value="Unassembled WGS sequence"/>
</dbReference>
<keyword evidence="3" id="KW-0560">Oxidoreductase</keyword>
<keyword evidence="2" id="KW-0862">Zinc</keyword>
<dbReference type="Pfam" id="PF08240">
    <property type="entry name" value="ADH_N"/>
    <property type="match status" value="1"/>
</dbReference>
<dbReference type="InterPro" id="IPR036291">
    <property type="entry name" value="NAD(P)-bd_dom_sf"/>
</dbReference>
<dbReference type="Gene3D" id="3.40.50.720">
    <property type="entry name" value="NAD(P)-binding Rossmann-like Domain"/>
    <property type="match status" value="1"/>
</dbReference>
<dbReference type="InterPro" id="IPR013154">
    <property type="entry name" value="ADH-like_N"/>
</dbReference>
<dbReference type="OrthoDB" id="1879366at2759"/>
<dbReference type="InterPro" id="IPR011032">
    <property type="entry name" value="GroES-like_sf"/>
</dbReference>
<dbReference type="PROSITE" id="PS00059">
    <property type="entry name" value="ADH_ZINC"/>
    <property type="match status" value="1"/>
</dbReference>
<dbReference type="InterPro" id="IPR002328">
    <property type="entry name" value="ADH_Zn_CS"/>
</dbReference>
<evidence type="ECO:0000256" key="3">
    <source>
        <dbReference type="ARBA" id="ARBA00023002"/>
    </source>
</evidence>
<comment type="caution">
    <text evidence="5">The sequence shown here is derived from an EMBL/GenBank/DDBJ whole genome shotgun (WGS) entry which is preliminary data.</text>
</comment>
<dbReference type="SUPFAM" id="SSF50129">
    <property type="entry name" value="GroES-like"/>
    <property type="match status" value="1"/>
</dbReference>
<feature type="domain" description="Alcohol dehydrogenase-like N-terminal" evidence="4">
    <location>
        <begin position="115"/>
        <end position="219"/>
    </location>
</feature>
<dbReference type="GO" id="GO:0016616">
    <property type="term" value="F:oxidoreductase activity, acting on the CH-OH group of donors, NAD or NADP as acceptor"/>
    <property type="evidence" value="ECO:0007669"/>
    <property type="project" value="InterPro"/>
</dbReference>
<dbReference type="SUPFAM" id="SSF51735">
    <property type="entry name" value="NAD(P)-binding Rossmann-fold domains"/>
    <property type="match status" value="1"/>
</dbReference>
<reference evidence="5" key="1">
    <citation type="submission" date="2023-01" db="EMBL/GenBank/DDBJ databases">
        <authorList>
            <person name="Van Ghelder C."/>
            <person name="Rancurel C."/>
        </authorList>
    </citation>
    <scope>NUCLEOTIDE SEQUENCE</scope>
    <source>
        <strain evidence="5">CNCM I-4278</strain>
    </source>
</reference>
<dbReference type="PANTHER" id="PTHR42683">
    <property type="entry name" value="ALDEHYDE REDUCTASE"/>
    <property type="match status" value="1"/>
</dbReference>
<dbReference type="GO" id="GO:0008270">
    <property type="term" value="F:zinc ion binding"/>
    <property type="evidence" value="ECO:0007669"/>
    <property type="project" value="InterPro"/>
</dbReference>
<name>A0A9W4XPR0_9PLEO</name>
<evidence type="ECO:0000313" key="6">
    <source>
        <dbReference type="Proteomes" id="UP001152607"/>
    </source>
</evidence>